<evidence type="ECO:0008006" key="8">
    <source>
        <dbReference type="Google" id="ProtNLM"/>
    </source>
</evidence>
<dbReference type="PANTHER" id="PTHR23399">
    <property type="entry name" value="DEOXYNUCLEOTIDYLTRANSFERASE TERMINAL-INTERACTING PROTEIN 1"/>
    <property type="match status" value="1"/>
</dbReference>
<sequence length="459" mass="51678">MVVNKLQRGFSWDSYIRSSGTNSNISNWPFNERNAASDAVRISESLVEWKNTFNMRQVTLENIADCVNDHSGTKNAIKAAKMHGRNVVNAAKSLDLLRQNIQFAINNDIDRVIKKYLDMYFVPAISNIRNNLGHGSVNEEHVRELCRTMLDEAKHLYLNSPLSRSDSPFNAAPDTCALIESRFGNSQDDHDEDKRLFSSVNREENELSNALSSQLLAHKRKTMANHSCTNQNDPARIHSQTLFIMSWRVSKVLGCGGIRGKLFAKHPDLFRYSVDAEDRDWLIKHKLHYMSQNSNGSSYILILEDIRDLLNSDCYKNNPNVLRHELKGFEAPEFMLKKMRSSIIVPENVTVVDQNGCEASLTLTTDSSVACTSTDTNATTSPLQVDVNAANGVIQATNVLIQDSISFRNMLNILKNYEETEDAEANTSSEKLELATNHTLVLKEFLSEVDEVVSAENSR</sequence>
<dbReference type="GO" id="GO:0003677">
    <property type="term" value="F:DNA binding"/>
    <property type="evidence" value="ECO:0007669"/>
    <property type="project" value="UniProtKB-KW"/>
</dbReference>
<dbReference type="AlphaFoldDB" id="A0AAN9TZB4"/>
<dbReference type="InterPro" id="IPR049121">
    <property type="entry name" value="TdIF1_C"/>
</dbReference>
<feature type="domain" description="DNTTIP1 dimerisation" evidence="4">
    <location>
        <begin position="92"/>
        <end position="159"/>
    </location>
</feature>
<dbReference type="InterPro" id="IPR041384">
    <property type="entry name" value="DNTTIP1_dimer"/>
</dbReference>
<dbReference type="Pfam" id="PF21229">
    <property type="entry name" value="TdIF1_2nd"/>
    <property type="match status" value="1"/>
</dbReference>
<feature type="domain" description="TdIF1 C-terminal" evidence="5">
    <location>
        <begin position="241"/>
        <end position="339"/>
    </location>
</feature>
<evidence type="ECO:0000259" key="5">
    <source>
        <dbReference type="Pfam" id="PF21229"/>
    </source>
</evidence>
<evidence type="ECO:0000259" key="4">
    <source>
        <dbReference type="Pfam" id="PF18192"/>
    </source>
</evidence>
<keyword evidence="2" id="KW-0238">DNA-binding</keyword>
<evidence type="ECO:0000313" key="6">
    <source>
        <dbReference type="EMBL" id="KAK7601874.1"/>
    </source>
</evidence>
<dbReference type="PANTHER" id="PTHR23399:SF2">
    <property type="entry name" value="DEOXYNUCLEOTIDYLTRANSFERASE TERMINAL-INTERACTING PROTEIN 1"/>
    <property type="match status" value="1"/>
</dbReference>
<proteinExistence type="predicted"/>
<evidence type="ECO:0000256" key="2">
    <source>
        <dbReference type="ARBA" id="ARBA00023125"/>
    </source>
</evidence>
<dbReference type="InterPro" id="IPR026064">
    <property type="entry name" value="TdIF1"/>
</dbReference>
<name>A0AAN9TZB4_9HEMI</name>
<keyword evidence="3" id="KW-0539">Nucleus</keyword>
<reference evidence="6 7" key="1">
    <citation type="submission" date="2024-03" db="EMBL/GenBank/DDBJ databases">
        <title>Adaptation during the transition from Ophiocordyceps entomopathogen to insect associate is accompanied by gene loss and intensified selection.</title>
        <authorList>
            <person name="Ward C.M."/>
            <person name="Onetto C.A."/>
            <person name="Borneman A.R."/>
        </authorList>
    </citation>
    <scope>NUCLEOTIDE SEQUENCE [LARGE SCALE GENOMIC DNA]</scope>
    <source>
        <strain evidence="6">AWRI1</strain>
        <tissue evidence="6">Single Adult Female</tissue>
    </source>
</reference>
<evidence type="ECO:0000256" key="1">
    <source>
        <dbReference type="ARBA" id="ARBA00004123"/>
    </source>
</evidence>
<keyword evidence="7" id="KW-1185">Reference proteome</keyword>
<dbReference type="Proteomes" id="UP001367676">
    <property type="component" value="Unassembled WGS sequence"/>
</dbReference>
<gene>
    <name evidence="6" type="ORF">V9T40_009315</name>
</gene>
<dbReference type="GO" id="GO:0005634">
    <property type="term" value="C:nucleus"/>
    <property type="evidence" value="ECO:0007669"/>
    <property type="project" value="UniProtKB-SubCell"/>
</dbReference>
<accession>A0AAN9TZB4</accession>
<protein>
    <recommendedName>
        <fullName evidence="8">DNTTIP1 dimerisation domain-containing protein</fullName>
    </recommendedName>
</protein>
<organism evidence="6 7">
    <name type="scientific">Parthenolecanium corni</name>
    <dbReference type="NCBI Taxonomy" id="536013"/>
    <lineage>
        <taxon>Eukaryota</taxon>
        <taxon>Metazoa</taxon>
        <taxon>Ecdysozoa</taxon>
        <taxon>Arthropoda</taxon>
        <taxon>Hexapoda</taxon>
        <taxon>Insecta</taxon>
        <taxon>Pterygota</taxon>
        <taxon>Neoptera</taxon>
        <taxon>Paraneoptera</taxon>
        <taxon>Hemiptera</taxon>
        <taxon>Sternorrhyncha</taxon>
        <taxon>Coccoidea</taxon>
        <taxon>Coccidae</taxon>
        <taxon>Parthenolecanium</taxon>
    </lineage>
</organism>
<evidence type="ECO:0000256" key="3">
    <source>
        <dbReference type="ARBA" id="ARBA00023242"/>
    </source>
</evidence>
<evidence type="ECO:0000313" key="7">
    <source>
        <dbReference type="Proteomes" id="UP001367676"/>
    </source>
</evidence>
<dbReference type="Pfam" id="PF18192">
    <property type="entry name" value="DNTTIP1_dimer"/>
    <property type="match status" value="1"/>
</dbReference>
<dbReference type="GO" id="GO:0031491">
    <property type="term" value="F:nucleosome binding"/>
    <property type="evidence" value="ECO:0007669"/>
    <property type="project" value="TreeGrafter"/>
</dbReference>
<comment type="caution">
    <text evidence="6">The sequence shown here is derived from an EMBL/GenBank/DDBJ whole genome shotgun (WGS) entry which is preliminary data.</text>
</comment>
<comment type="subcellular location">
    <subcellularLocation>
        <location evidence="1">Nucleus</location>
    </subcellularLocation>
</comment>
<dbReference type="EMBL" id="JBBCAQ010000010">
    <property type="protein sequence ID" value="KAK7601874.1"/>
    <property type="molecule type" value="Genomic_DNA"/>
</dbReference>